<evidence type="ECO:0000313" key="2">
    <source>
        <dbReference type="EMBL" id="QGN17969.1"/>
    </source>
</evidence>
<dbReference type="SMART" id="SM00584">
    <property type="entry name" value="TLDc"/>
    <property type="match status" value="1"/>
</dbReference>
<sequence length="571" mass="65060">MGQSTSVQQEQRSDEYGIDHGSLVSYFNEKCIKQFTKAELLSFTNNIPEGRGLDDVVESSDISTLFHIPRDNTVLLSVFMNMFRTLANFPLIQESYDKVSFKTLLKSTLLLSKGRAAKYTEWKNFDELKMLFIALALEKSIKSESLPGSSSSSELRSSKAVIRSYNGVNVEELTINSNDLVHFFSFLLALSRKSIMNNCKIDDNALSKSFESFKQVAMIFVRTMDPTIISASDSLKSYITYEQFYDLIHNIAPNLISPLNMLLEHTLYMTRDLVDADVLKPLENPSKIVTEPLLAQLATLFPKEIVFSRFQRLYVGRESGFSMRSFQSKVFKWMAPTILFIQGMRIRDEDSEMEENYVAKNPRYRGFLEEFGKLKNEDQHLDELIIKKRKVLYAVYIRDPWKVSNKELFGDSNTKIIQLQPTQEIYDAKPTSVGNVYFNTVGGGIGVGNQQPLIKPSSKKYLPGNISLTIDSSLEFGIFRHVGDGGLFSPGRLSKVRGEDRKSFEYRFLIQDVEVWGCGGEKELEEQVKLWQWEEMEAKRRQQINLQSMGEDRALLEMAGLVGQHQSGGSV</sequence>
<dbReference type="PROSITE" id="PS51886">
    <property type="entry name" value="TLDC"/>
    <property type="match status" value="1"/>
</dbReference>
<organism evidence="2 3">
    <name type="scientific">Kluyveromyces marxianus</name>
    <name type="common">Yeast</name>
    <name type="synonym">Candida kefyr</name>
    <dbReference type="NCBI Taxonomy" id="4911"/>
    <lineage>
        <taxon>Eukaryota</taxon>
        <taxon>Fungi</taxon>
        <taxon>Dikarya</taxon>
        <taxon>Ascomycota</taxon>
        <taxon>Saccharomycotina</taxon>
        <taxon>Saccharomycetes</taxon>
        <taxon>Saccharomycetales</taxon>
        <taxon>Saccharomycetaceae</taxon>
        <taxon>Kluyveromyces</taxon>
    </lineage>
</organism>
<name>A0ABX6F492_KLUMA</name>
<protein>
    <submittedName>
        <fullName evidence="2">YOR118W</fullName>
    </submittedName>
</protein>
<dbReference type="Pfam" id="PF07534">
    <property type="entry name" value="TLD"/>
    <property type="match status" value="1"/>
</dbReference>
<dbReference type="Proteomes" id="UP000422736">
    <property type="component" value="Chromosome 8"/>
</dbReference>
<reference evidence="2 3" key="2">
    <citation type="submission" date="2019-11" db="EMBL/GenBank/DDBJ databases">
        <authorList>
            <person name="Lu H."/>
        </authorList>
    </citation>
    <scope>NUCLEOTIDE SEQUENCE [LARGE SCALE GENOMIC DNA]</scope>
    <source>
        <strain evidence="2 3">FIM1</strain>
    </source>
</reference>
<dbReference type="InterPro" id="IPR006571">
    <property type="entry name" value="TLDc_dom"/>
</dbReference>
<keyword evidence="3" id="KW-1185">Reference proteome</keyword>
<reference evidence="2 3" key="1">
    <citation type="submission" date="2016-03" db="EMBL/GenBank/DDBJ databases">
        <title>How can Kluyveromyces marxianus grow so fast - potential evolutionary course in Saccharomyces Complex revealed by comparative genomics.</title>
        <authorList>
            <person name="Mo W."/>
            <person name="Lu W."/>
            <person name="Yang X."/>
            <person name="Qi J."/>
            <person name="Lv H."/>
        </authorList>
    </citation>
    <scope>NUCLEOTIDE SEQUENCE [LARGE SCALE GENOMIC DNA]</scope>
    <source>
        <strain evidence="2 3">FIM1</strain>
    </source>
</reference>
<accession>A0ABX6F492</accession>
<feature type="domain" description="TLDc" evidence="1">
    <location>
        <begin position="287"/>
        <end position="519"/>
    </location>
</feature>
<evidence type="ECO:0000259" key="1">
    <source>
        <dbReference type="PROSITE" id="PS51886"/>
    </source>
</evidence>
<dbReference type="EMBL" id="CP015060">
    <property type="protein sequence ID" value="QGN17969.1"/>
    <property type="molecule type" value="Genomic_DNA"/>
</dbReference>
<proteinExistence type="predicted"/>
<evidence type="ECO:0000313" key="3">
    <source>
        <dbReference type="Proteomes" id="UP000422736"/>
    </source>
</evidence>
<gene>
    <name evidence="2" type="primary">RTC5</name>
    <name evidence="2" type="ORF">FIM1_5178</name>
</gene>